<feature type="region of interest" description="Disordered" evidence="1">
    <location>
        <begin position="145"/>
        <end position="219"/>
    </location>
</feature>
<evidence type="ECO:0000256" key="1">
    <source>
        <dbReference type="SAM" id="MobiDB-lite"/>
    </source>
</evidence>
<dbReference type="AlphaFoldDB" id="A0A6A2Z3G5"/>
<name>A0A6A2Z3G5_HIBSY</name>
<keyword evidence="4" id="KW-1185">Reference proteome</keyword>
<dbReference type="Proteomes" id="UP000436088">
    <property type="component" value="Unassembled WGS sequence"/>
</dbReference>
<sequence>MFFPSSTNNYNINPFSHLPAPPPSSYHLPLSSHQPNGNGFLNHHHNDLVSASSLFPSAANPQQLNLNETLLNMELFKKDGDYGVVGFGGGGPPPGLVSPSEGSEERPTQQDLHCARVEWLLRNSRNAISEVAKMKQCGNVGCAGTGPTSLLSPISGDDDPGRRFKQETDEEVRELAASPLKESRTKARARARARTREKMNISTTRTHEWKTCPDSSPHPLRSFTELEPYKKPDHLAHGHKAHNNNHPSMASSSFEVVAHQVEQPSAQNLATSKDANCNSSPNLSQNWDINGPMAHSTLCAITNVNLSTGAQLYGKP</sequence>
<comment type="caution">
    <text evidence="3">The sequence shown here is derived from an EMBL/GenBank/DDBJ whole genome shotgun (WGS) entry which is preliminary data.</text>
</comment>
<dbReference type="Pfam" id="PF03634">
    <property type="entry name" value="TCP"/>
    <property type="match status" value="1"/>
</dbReference>
<dbReference type="InterPro" id="IPR017887">
    <property type="entry name" value="TF_TCP_subgr"/>
</dbReference>
<feature type="domain" description="R" evidence="2">
    <location>
        <begin position="181"/>
        <end position="198"/>
    </location>
</feature>
<feature type="compositionally biased region" description="Basic and acidic residues" evidence="1">
    <location>
        <begin position="194"/>
        <end position="211"/>
    </location>
</feature>
<accession>A0A6A2Z3G5</accession>
<organism evidence="3 4">
    <name type="scientific">Hibiscus syriacus</name>
    <name type="common">Rose of Sharon</name>
    <dbReference type="NCBI Taxonomy" id="106335"/>
    <lineage>
        <taxon>Eukaryota</taxon>
        <taxon>Viridiplantae</taxon>
        <taxon>Streptophyta</taxon>
        <taxon>Embryophyta</taxon>
        <taxon>Tracheophyta</taxon>
        <taxon>Spermatophyta</taxon>
        <taxon>Magnoliopsida</taxon>
        <taxon>eudicotyledons</taxon>
        <taxon>Gunneridae</taxon>
        <taxon>Pentapetalae</taxon>
        <taxon>rosids</taxon>
        <taxon>malvids</taxon>
        <taxon>Malvales</taxon>
        <taxon>Malvaceae</taxon>
        <taxon>Malvoideae</taxon>
        <taxon>Hibiscus</taxon>
    </lineage>
</organism>
<evidence type="ECO:0000313" key="3">
    <source>
        <dbReference type="EMBL" id="KAE8685949.1"/>
    </source>
</evidence>
<dbReference type="PROSITE" id="PS51370">
    <property type="entry name" value="R"/>
    <property type="match status" value="1"/>
</dbReference>
<protein>
    <recommendedName>
        <fullName evidence="2">R domain-containing protein</fullName>
    </recommendedName>
</protein>
<proteinExistence type="predicted"/>
<gene>
    <name evidence="3" type="ORF">F3Y22_tig00111088pilonHSYRG00196</name>
</gene>
<dbReference type="InterPro" id="IPR017888">
    <property type="entry name" value="CYC/TB1_R_domain"/>
</dbReference>
<reference evidence="3" key="1">
    <citation type="submission" date="2019-09" db="EMBL/GenBank/DDBJ databases">
        <title>Draft genome information of white flower Hibiscus syriacus.</title>
        <authorList>
            <person name="Kim Y.-M."/>
        </authorList>
    </citation>
    <scope>NUCLEOTIDE SEQUENCE [LARGE SCALE GENOMIC DNA]</scope>
    <source>
        <strain evidence="3">YM2019G1</strain>
    </source>
</reference>
<evidence type="ECO:0000259" key="2">
    <source>
        <dbReference type="PROSITE" id="PS51370"/>
    </source>
</evidence>
<evidence type="ECO:0000313" key="4">
    <source>
        <dbReference type="Proteomes" id="UP000436088"/>
    </source>
</evidence>
<dbReference type="EMBL" id="VEPZ02001227">
    <property type="protein sequence ID" value="KAE8685949.1"/>
    <property type="molecule type" value="Genomic_DNA"/>
</dbReference>